<protein>
    <submittedName>
        <fullName evidence="2">Amidase domain-containing protein</fullName>
    </submittedName>
</protein>
<keyword evidence="3" id="KW-1185">Reference proteome</keyword>
<sequence length="298" mass="35206">MRIRRILEELVHDHVEFLVSDLSRSAHIPKDTLQVLQRKKDMMQRRGAEIVKCDARLAVAREMTVGKQKQIDYTVHYQHLVRQRDYFYIEEEKWERRLLLESNKVAADGFLRAEEFSPPEARIEREVTKGKGDLIPYQYNRLEAVRYAEAWWNGRNPAYKNFQDNCTNFISQCLRAGTAPMNGYPNAGRGWWQQNSQWSWSWAVANSFYWYLSGSSVGLRAQRMERPEDLLLGDVIAYDFENDGRWNHTTIVTAKDANGMPLVNAHSADSRRRYWAYEDSSKYTPQMRYQFFRILDNV</sequence>
<dbReference type="AlphaFoldDB" id="A0AA42BQF2"/>
<dbReference type="InterPro" id="IPR024301">
    <property type="entry name" value="Amidase_6"/>
</dbReference>
<evidence type="ECO:0000313" key="3">
    <source>
        <dbReference type="Proteomes" id="UP001156102"/>
    </source>
</evidence>
<evidence type="ECO:0000259" key="1">
    <source>
        <dbReference type="Pfam" id="PF12671"/>
    </source>
</evidence>
<dbReference type="Proteomes" id="UP001156102">
    <property type="component" value="Unassembled WGS sequence"/>
</dbReference>
<gene>
    <name evidence="2" type="ORF">NK662_12475</name>
</gene>
<dbReference type="RefSeq" id="WP_254759265.1">
    <property type="nucleotide sequence ID" value="NZ_JANCLT010000006.1"/>
</dbReference>
<feature type="domain" description="Putative amidase" evidence="1">
    <location>
        <begin position="138"/>
        <end position="284"/>
    </location>
</feature>
<organism evidence="2 3">
    <name type="scientific">Ectobacillus ponti</name>
    <dbReference type="NCBI Taxonomy" id="2961894"/>
    <lineage>
        <taxon>Bacteria</taxon>
        <taxon>Bacillati</taxon>
        <taxon>Bacillota</taxon>
        <taxon>Bacilli</taxon>
        <taxon>Bacillales</taxon>
        <taxon>Bacillaceae</taxon>
        <taxon>Ectobacillus</taxon>
    </lineage>
</organism>
<accession>A0AA42BQF2</accession>
<comment type="caution">
    <text evidence="2">The sequence shown here is derived from an EMBL/GenBank/DDBJ whole genome shotgun (WGS) entry which is preliminary data.</text>
</comment>
<evidence type="ECO:0000313" key="2">
    <source>
        <dbReference type="EMBL" id="MCP8969341.1"/>
    </source>
</evidence>
<proteinExistence type="predicted"/>
<name>A0AA42BQF2_9BACI</name>
<dbReference type="Pfam" id="PF12671">
    <property type="entry name" value="Amidase_6"/>
    <property type="match status" value="1"/>
</dbReference>
<dbReference type="EMBL" id="JANCLT010000006">
    <property type="protein sequence ID" value="MCP8969341.1"/>
    <property type="molecule type" value="Genomic_DNA"/>
</dbReference>
<reference evidence="2" key="1">
    <citation type="submission" date="2022-07" db="EMBL/GenBank/DDBJ databases">
        <authorList>
            <person name="Li W.-J."/>
            <person name="Deng Q.-Q."/>
        </authorList>
    </citation>
    <scope>NUCLEOTIDE SEQUENCE</scope>
    <source>
        <strain evidence="2">SYSU M60031</strain>
    </source>
</reference>
<dbReference type="PANTHER" id="PTHR40032">
    <property type="entry name" value="EXPORTED PROTEIN-RELATED"/>
    <property type="match status" value="1"/>
</dbReference>
<dbReference type="PANTHER" id="PTHR40032:SF1">
    <property type="entry name" value="EXPORTED PROTEIN"/>
    <property type="match status" value="1"/>
</dbReference>